<protein>
    <recommendedName>
        <fullName evidence="2">C2H2-type domain-containing protein</fullName>
    </recommendedName>
</protein>
<dbReference type="GO" id="GO:0008270">
    <property type="term" value="F:zinc ion binding"/>
    <property type="evidence" value="ECO:0007669"/>
    <property type="project" value="UniProtKB-KW"/>
</dbReference>
<dbReference type="InterPro" id="IPR013087">
    <property type="entry name" value="Znf_C2H2_type"/>
</dbReference>
<sequence length="237" mass="27003">MERLKTQTHDFLNEESFSRLPISPHLQPKENSFRLFGKEFGGGDLATVITDESSSAKSTTTFIQNETKENGESCRKFECNYCCRNFPTSQALGGHQNAHRRERLQAKRPHILPFSIHRSSSKPQLHNAINNHNHNLTTTTITTTSPPYRHQSTIKNIIDYSNNLRFYGGKTSYTSHQTPINGRPLALWRFPMVVHNSTTFNHGSLLTSSDTGSRSGNLYMHELRQNIHDQVSLDLHL</sequence>
<evidence type="ECO:0000256" key="1">
    <source>
        <dbReference type="PROSITE-ProRule" id="PRU00042"/>
    </source>
</evidence>
<organism evidence="3 4">
    <name type="scientific">Lactuca saligna</name>
    <name type="common">Willowleaf lettuce</name>
    <dbReference type="NCBI Taxonomy" id="75948"/>
    <lineage>
        <taxon>Eukaryota</taxon>
        <taxon>Viridiplantae</taxon>
        <taxon>Streptophyta</taxon>
        <taxon>Embryophyta</taxon>
        <taxon>Tracheophyta</taxon>
        <taxon>Spermatophyta</taxon>
        <taxon>Magnoliopsida</taxon>
        <taxon>eudicotyledons</taxon>
        <taxon>Gunneridae</taxon>
        <taxon>Pentapetalae</taxon>
        <taxon>asterids</taxon>
        <taxon>campanulids</taxon>
        <taxon>Asterales</taxon>
        <taxon>Asteraceae</taxon>
        <taxon>Cichorioideae</taxon>
        <taxon>Cichorieae</taxon>
        <taxon>Lactucinae</taxon>
        <taxon>Lactuca</taxon>
    </lineage>
</organism>
<evidence type="ECO:0000259" key="2">
    <source>
        <dbReference type="PROSITE" id="PS50157"/>
    </source>
</evidence>
<dbReference type="GO" id="GO:0003700">
    <property type="term" value="F:DNA-binding transcription factor activity"/>
    <property type="evidence" value="ECO:0007669"/>
    <property type="project" value="InterPro"/>
</dbReference>
<dbReference type="InterPro" id="IPR044291">
    <property type="entry name" value="GIS/GIS2/ZFP8"/>
</dbReference>
<dbReference type="PROSITE" id="PS00028">
    <property type="entry name" value="ZINC_FINGER_C2H2_1"/>
    <property type="match status" value="1"/>
</dbReference>
<dbReference type="EMBL" id="OX465077">
    <property type="protein sequence ID" value="CAI9268288.1"/>
    <property type="molecule type" value="Genomic_DNA"/>
</dbReference>
<dbReference type="PROSITE" id="PS50157">
    <property type="entry name" value="ZINC_FINGER_C2H2_2"/>
    <property type="match status" value="1"/>
</dbReference>
<keyword evidence="1" id="KW-0862">Zinc</keyword>
<keyword evidence="4" id="KW-1185">Reference proteome</keyword>
<evidence type="ECO:0000313" key="3">
    <source>
        <dbReference type="EMBL" id="CAI9268288.1"/>
    </source>
</evidence>
<dbReference type="Pfam" id="PF13912">
    <property type="entry name" value="zf-C2H2_6"/>
    <property type="match status" value="1"/>
</dbReference>
<keyword evidence="1" id="KW-0863">Zinc-finger</keyword>
<gene>
    <name evidence="3" type="ORF">LSALG_LOCUS8721</name>
</gene>
<reference evidence="3" key="1">
    <citation type="submission" date="2023-04" db="EMBL/GenBank/DDBJ databases">
        <authorList>
            <person name="Vijverberg K."/>
            <person name="Xiong W."/>
            <person name="Schranz E."/>
        </authorList>
    </citation>
    <scope>NUCLEOTIDE SEQUENCE</scope>
</reference>
<dbReference type="GO" id="GO:0009739">
    <property type="term" value="P:response to gibberellin"/>
    <property type="evidence" value="ECO:0007669"/>
    <property type="project" value="InterPro"/>
</dbReference>
<dbReference type="InterPro" id="IPR036236">
    <property type="entry name" value="Znf_C2H2_sf"/>
</dbReference>
<evidence type="ECO:0000313" key="4">
    <source>
        <dbReference type="Proteomes" id="UP001177003"/>
    </source>
</evidence>
<dbReference type="PANTHER" id="PTHR46547:SF7">
    <property type="entry name" value="ZINC FINGER PROTEIN GIS"/>
    <property type="match status" value="1"/>
</dbReference>
<dbReference type="GO" id="GO:0010090">
    <property type="term" value="P:trichome morphogenesis"/>
    <property type="evidence" value="ECO:0007669"/>
    <property type="project" value="InterPro"/>
</dbReference>
<dbReference type="PANTHER" id="PTHR46547">
    <property type="entry name" value="ZINC FINGER PROTEIN GIS"/>
    <property type="match status" value="1"/>
</dbReference>
<dbReference type="SUPFAM" id="SSF57667">
    <property type="entry name" value="beta-beta-alpha zinc fingers"/>
    <property type="match status" value="1"/>
</dbReference>
<dbReference type="AlphaFoldDB" id="A0AA35VWC2"/>
<dbReference type="Proteomes" id="UP001177003">
    <property type="component" value="Chromosome 1"/>
</dbReference>
<keyword evidence="1" id="KW-0479">Metal-binding</keyword>
<name>A0AA35VWC2_LACSI</name>
<accession>A0AA35VWC2</accession>
<feature type="domain" description="C2H2-type" evidence="2">
    <location>
        <begin position="77"/>
        <end position="104"/>
    </location>
</feature>
<proteinExistence type="predicted"/>